<sequence length="16" mass="1818">MMEVISFEVHSYCDGA</sequence>
<dbReference type="EMBL" id="BMAW01085446">
    <property type="protein sequence ID" value="GFU42977.1"/>
    <property type="molecule type" value="Genomic_DNA"/>
</dbReference>
<evidence type="ECO:0000313" key="2">
    <source>
        <dbReference type="EMBL" id="GFT63089.1"/>
    </source>
</evidence>
<dbReference type="Proteomes" id="UP000887013">
    <property type="component" value="Unassembled WGS sequence"/>
</dbReference>
<dbReference type="EMBL" id="BMAW01114719">
    <property type="protein sequence ID" value="GFT63089.1"/>
    <property type="molecule type" value="Genomic_DNA"/>
</dbReference>
<dbReference type="EMBL" id="BMAW01089965">
    <property type="protein sequence ID" value="GFS42437.1"/>
    <property type="molecule type" value="Genomic_DNA"/>
</dbReference>
<gene>
    <name evidence="3" type="ORF">NPIL_117821</name>
    <name evidence="1" type="ORF">NPIL_198651</name>
    <name evidence="2" type="ORF">NPIL_520101</name>
</gene>
<accession>A0A8X6JLU7</accession>
<name>A0A8X6JLU7_NEPPI</name>
<dbReference type="AlphaFoldDB" id="A0A8X6JLU7"/>
<keyword evidence="4" id="KW-1185">Reference proteome</keyword>
<feature type="non-terminal residue" evidence="1">
    <location>
        <position position="16"/>
    </location>
</feature>
<evidence type="ECO:0000313" key="1">
    <source>
        <dbReference type="EMBL" id="GFS42437.1"/>
    </source>
</evidence>
<comment type="caution">
    <text evidence="1">The sequence shown here is derived from an EMBL/GenBank/DDBJ whole genome shotgun (WGS) entry which is preliminary data.</text>
</comment>
<organism evidence="1 4">
    <name type="scientific">Nephila pilipes</name>
    <name type="common">Giant wood spider</name>
    <name type="synonym">Nephila maculata</name>
    <dbReference type="NCBI Taxonomy" id="299642"/>
    <lineage>
        <taxon>Eukaryota</taxon>
        <taxon>Metazoa</taxon>
        <taxon>Ecdysozoa</taxon>
        <taxon>Arthropoda</taxon>
        <taxon>Chelicerata</taxon>
        <taxon>Arachnida</taxon>
        <taxon>Araneae</taxon>
        <taxon>Araneomorphae</taxon>
        <taxon>Entelegynae</taxon>
        <taxon>Araneoidea</taxon>
        <taxon>Nephilidae</taxon>
        <taxon>Nephila</taxon>
    </lineage>
</organism>
<reference evidence="1" key="1">
    <citation type="submission" date="2020-08" db="EMBL/GenBank/DDBJ databases">
        <title>Multicomponent nature underlies the extraordinary mechanical properties of spider dragline silk.</title>
        <authorList>
            <person name="Kono N."/>
            <person name="Nakamura H."/>
            <person name="Mori M."/>
            <person name="Yoshida Y."/>
            <person name="Ohtoshi R."/>
            <person name="Malay A.D."/>
            <person name="Moran D.A.P."/>
            <person name="Tomita M."/>
            <person name="Numata K."/>
            <person name="Arakawa K."/>
        </authorList>
    </citation>
    <scope>NUCLEOTIDE SEQUENCE</scope>
</reference>
<proteinExistence type="predicted"/>
<evidence type="ECO:0000313" key="3">
    <source>
        <dbReference type="EMBL" id="GFU42977.1"/>
    </source>
</evidence>
<evidence type="ECO:0000313" key="4">
    <source>
        <dbReference type="Proteomes" id="UP000887013"/>
    </source>
</evidence>
<protein>
    <submittedName>
        <fullName evidence="1">Uncharacterized protein</fullName>
    </submittedName>
</protein>